<evidence type="ECO:0000313" key="2">
    <source>
        <dbReference type="EMBL" id="NED94922.1"/>
    </source>
</evidence>
<evidence type="ECO:0000259" key="1">
    <source>
        <dbReference type="PROSITE" id="PS51464"/>
    </source>
</evidence>
<dbReference type="NCBIfam" id="NF002805">
    <property type="entry name" value="PRK02947.1"/>
    <property type="match status" value="1"/>
</dbReference>
<dbReference type="GO" id="GO:0097367">
    <property type="term" value="F:carbohydrate derivative binding"/>
    <property type="evidence" value="ECO:0007669"/>
    <property type="project" value="InterPro"/>
</dbReference>
<dbReference type="CDD" id="cd05013">
    <property type="entry name" value="SIS_RpiR"/>
    <property type="match status" value="1"/>
</dbReference>
<proteinExistence type="predicted"/>
<sequence>MNDEPAARRYLDGAIEILRRIADDESEAITAAGDRIAESITDGARLFALGCGHSALAVQELVYRAGGLMLVNPLLAPGADGVTVRPVTLSSDLEKMPGYGPTVVDSSPLRRGDVLIVVSLSGRNAMPVQAAQRARQIGATVVAVTSSAYEDLPARDEVGERLVDASDIVLDTNVPLGDAILTTDGVPQPYAPASGIATGAVLQSLVTAVIDGMLARGVTPPVFLSANLDGGSEWNAALLKEHRERIFYMN</sequence>
<protein>
    <submittedName>
        <fullName evidence="2">SIS domain-containing protein</fullName>
    </submittedName>
</protein>
<dbReference type="InterPro" id="IPR050099">
    <property type="entry name" value="SIS_GmhA/DiaA_subfam"/>
</dbReference>
<feature type="domain" description="SIS" evidence="1">
    <location>
        <begin position="36"/>
        <end position="215"/>
    </location>
</feature>
<dbReference type="SUPFAM" id="SSF53697">
    <property type="entry name" value="SIS domain"/>
    <property type="match status" value="1"/>
</dbReference>
<comment type="caution">
    <text evidence="2">The sequence shown here is derived from an EMBL/GenBank/DDBJ whole genome shotgun (WGS) entry which is preliminary data.</text>
</comment>
<evidence type="ECO:0000313" key="3">
    <source>
        <dbReference type="Proteomes" id="UP000469185"/>
    </source>
</evidence>
<name>A0A6N9YIY8_9ACTN</name>
<dbReference type="EMBL" id="JAAGOB010000003">
    <property type="protein sequence ID" value="NED94922.1"/>
    <property type="molecule type" value="Genomic_DNA"/>
</dbReference>
<organism evidence="2 3">
    <name type="scientific">Phytoactinopolyspora alkaliphila</name>
    <dbReference type="NCBI Taxonomy" id="1783498"/>
    <lineage>
        <taxon>Bacteria</taxon>
        <taxon>Bacillati</taxon>
        <taxon>Actinomycetota</taxon>
        <taxon>Actinomycetes</taxon>
        <taxon>Jiangellales</taxon>
        <taxon>Jiangellaceae</taxon>
        <taxon>Phytoactinopolyspora</taxon>
    </lineage>
</organism>
<reference evidence="2 3" key="1">
    <citation type="submission" date="2020-02" db="EMBL/GenBank/DDBJ databases">
        <authorList>
            <person name="Li X.-J."/>
            <person name="Feng X.-M."/>
        </authorList>
    </citation>
    <scope>NUCLEOTIDE SEQUENCE [LARGE SCALE GENOMIC DNA]</scope>
    <source>
        <strain evidence="2 3">CGMCC 4.7225</strain>
    </source>
</reference>
<dbReference type="PANTHER" id="PTHR30390">
    <property type="entry name" value="SEDOHEPTULOSE 7-PHOSPHATE ISOMERASE / DNAA INITIATOR-ASSOCIATING FACTOR FOR REPLICATION INITIATION"/>
    <property type="match status" value="1"/>
</dbReference>
<dbReference type="RefSeq" id="WP_163817233.1">
    <property type="nucleotide sequence ID" value="NZ_JAAGOB010000003.1"/>
</dbReference>
<accession>A0A6N9YIY8</accession>
<dbReference type="InterPro" id="IPR001347">
    <property type="entry name" value="SIS_dom"/>
</dbReference>
<dbReference type="InterPro" id="IPR046348">
    <property type="entry name" value="SIS_dom_sf"/>
</dbReference>
<dbReference type="Gene3D" id="3.40.50.10490">
    <property type="entry name" value="Glucose-6-phosphate isomerase like protein, domain 1"/>
    <property type="match status" value="1"/>
</dbReference>
<dbReference type="PANTHER" id="PTHR30390:SF7">
    <property type="entry name" value="PHOSPHOHEPTOSE ISOMERASE"/>
    <property type="match status" value="1"/>
</dbReference>
<dbReference type="AlphaFoldDB" id="A0A6N9YIY8"/>
<dbReference type="Pfam" id="PF13580">
    <property type="entry name" value="SIS_2"/>
    <property type="match status" value="1"/>
</dbReference>
<gene>
    <name evidence="2" type="ORF">G1H11_06310</name>
</gene>
<keyword evidence="3" id="KW-1185">Reference proteome</keyword>
<dbReference type="PROSITE" id="PS51464">
    <property type="entry name" value="SIS"/>
    <property type="match status" value="1"/>
</dbReference>
<dbReference type="GO" id="GO:1901135">
    <property type="term" value="P:carbohydrate derivative metabolic process"/>
    <property type="evidence" value="ECO:0007669"/>
    <property type="project" value="InterPro"/>
</dbReference>
<dbReference type="Proteomes" id="UP000469185">
    <property type="component" value="Unassembled WGS sequence"/>
</dbReference>
<dbReference type="InterPro" id="IPR035472">
    <property type="entry name" value="RpiR-like_SIS"/>
</dbReference>